<dbReference type="PROSITE" id="PS51257">
    <property type="entry name" value="PROKAR_LIPOPROTEIN"/>
    <property type="match status" value="1"/>
</dbReference>
<feature type="transmembrane region" description="Helical" evidence="5">
    <location>
        <begin position="69"/>
        <end position="90"/>
    </location>
</feature>
<proteinExistence type="predicted"/>
<protein>
    <recommendedName>
        <fullName evidence="8">RTA1-like protein</fullName>
    </recommendedName>
</protein>
<gene>
    <name evidence="6" type="ORF">BGZ95_008526</name>
</gene>
<comment type="caution">
    <text evidence="6">The sequence shown here is derived from an EMBL/GenBank/DDBJ whole genome shotgun (WGS) entry which is preliminary data.</text>
</comment>
<evidence type="ECO:0000256" key="3">
    <source>
        <dbReference type="ARBA" id="ARBA00022989"/>
    </source>
</evidence>
<feature type="transmembrane region" description="Helical" evidence="5">
    <location>
        <begin position="214"/>
        <end position="235"/>
    </location>
</feature>
<dbReference type="EMBL" id="JAAAIL010000452">
    <property type="protein sequence ID" value="KAG0275657.1"/>
    <property type="molecule type" value="Genomic_DNA"/>
</dbReference>
<accession>A0AAD4H7A6</accession>
<evidence type="ECO:0000256" key="4">
    <source>
        <dbReference type="ARBA" id="ARBA00023136"/>
    </source>
</evidence>
<evidence type="ECO:0000256" key="2">
    <source>
        <dbReference type="ARBA" id="ARBA00022692"/>
    </source>
</evidence>
<comment type="subcellular location">
    <subcellularLocation>
        <location evidence="1">Membrane</location>
        <topology evidence="1">Multi-pass membrane protein</topology>
    </subcellularLocation>
</comment>
<evidence type="ECO:0000313" key="6">
    <source>
        <dbReference type="EMBL" id="KAG0275657.1"/>
    </source>
</evidence>
<feature type="transmembrane region" description="Helical" evidence="5">
    <location>
        <begin position="42"/>
        <end position="63"/>
    </location>
</feature>
<keyword evidence="3 5" id="KW-1133">Transmembrane helix</keyword>
<keyword evidence="2 5" id="KW-0812">Transmembrane</keyword>
<dbReference type="Proteomes" id="UP001194580">
    <property type="component" value="Unassembled WGS sequence"/>
</dbReference>
<keyword evidence="4 5" id="KW-0472">Membrane</keyword>
<dbReference type="GO" id="GO:0016020">
    <property type="term" value="C:membrane"/>
    <property type="evidence" value="ECO:0007669"/>
    <property type="project" value="UniProtKB-SubCell"/>
</dbReference>
<evidence type="ECO:0000256" key="1">
    <source>
        <dbReference type="ARBA" id="ARBA00004141"/>
    </source>
</evidence>
<organism evidence="6 7">
    <name type="scientific">Linnemannia exigua</name>
    <dbReference type="NCBI Taxonomy" id="604196"/>
    <lineage>
        <taxon>Eukaryota</taxon>
        <taxon>Fungi</taxon>
        <taxon>Fungi incertae sedis</taxon>
        <taxon>Mucoromycota</taxon>
        <taxon>Mortierellomycotina</taxon>
        <taxon>Mortierellomycetes</taxon>
        <taxon>Mortierellales</taxon>
        <taxon>Mortierellaceae</taxon>
        <taxon>Linnemannia</taxon>
    </lineage>
</organism>
<feature type="transmembrane region" description="Helical" evidence="5">
    <location>
        <begin position="255"/>
        <end position="279"/>
    </location>
</feature>
<dbReference type="AlphaFoldDB" id="A0AAD4H7A6"/>
<name>A0AAD4H7A6_9FUNG</name>
<dbReference type="InterPro" id="IPR007568">
    <property type="entry name" value="RTA1"/>
</dbReference>
<dbReference type="PANTHER" id="PTHR31465:SF1">
    <property type="entry name" value="PROTEIN RTA1-RELATED"/>
    <property type="match status" value="1"/>
</dbReference>
<keyword evidence="7" id="KW-1185">Reference proteome</keyword>
<evidence type="ECO:0000256" key="5">
    <source>
        <dbReference type="SAM" id="Phobius"/>
    </source>
</evidence>
<evidence type="ECO:0008006" key="8">
    <source>
        <dbReference type="Google" id="ProtNLM"/>
    </source>
</evidence>
<feature type="transmembrane region" description="Helical" evidence="5">
    <location>
        <begin position="14"/>
        <end position="35"/>
    </location>
</feature>
<dbReference type="PANTHER" id="PTHR31465">
    <property type="entry name" value="PROTEIN RTA1-RELATED"/>
    <property type="match status" value="1"/>
</dbReference>
<feature type="transmembrane region" description="Helical" evidence="5">
    <location>
        <begin position="127"/>
        <end position="146"/>
    </location>
</feature>
<dbReference type="Pfam" id="PF04479">
    <property type="entry name" value="RTA1"/>
    <property type="match status" value="1"/>
</dbReference>
<sequence>MPERGDAIKYKPSLAGNIAFGLIYAILGCIFSLIVHRHKNKWAICLPVGAIACSIGFFCRLAIDPKDLMVPLFVVQNILIIATPSAFLAFNYMLYGRLITALDPQFGANNSQARMEKSRYSLIPPRIVGRAFIWSDVTTFLLQVAAGSMIGNAGDNRSLIDIGDKLFLIGVCAQGISYSLFSVLLTIALMRLVGERRKTKINLPEKGWMGFDRSTVTIFGAIYFSSFFIIVRSIYRIVEFVQGHDGYLISEEVYLFVLDAVPLIFAIGIWAIFWPPVLLEKIAVRVREGLHAYSMEDGAAGLRVPSNESSSRSGFV</sequence>
<reference evidence="6" key="1">
    <citation type="journal article" date="2020" name="Fungal Divers.">
        <title>Resolving the Mortierellaceae phylogeny through synthesis of multi-gene phylogenetics and phylogenomics.</title>
        <authorList>
            <person name="Vandepol N."/>
            <person name="Liber J."/>
            <person name="Desiro A."/>
            <person name="Na H."/>
            <person name="Kennedy M."/>
            <person name="Barry K."/>
            <person name="Grigoriev I.V."/>
            <person name="Miller A.N."/>
            <person name="O'Donnell K."/>
            <person name="Stajich J.E."/>
            <person name="Bonito G."/>
        </authorList>
    </citation>
    <scope>NUCLEOTIDE SEQUENCE</scope>
    <source>
        <strain evidence="6">NRRL 28262</strain>
    </source>
</reference>
<feature type="transmembrane region" description="Helical" evidence="5">
    <location>
        <begin position="166"/>
        <end position="193"/>
    </location>
</feature>
<evidence type="ECO:0000313" key="7">
    <source>
        <dbReference type="Proteomes" id="UP001194580"/>
    </source>
</evidence>